<feature type="binding site" evidence="11 13">
    <location>
        <position position="141"/>
    </location>
    <ligand>
        <name>Zn(2+)</name>
        <dbReference type="ChEBI" id="CHEBI:29105"/>
        <label>1</label>
    </ligand>
</feature>
<evidence type="ECO:0000256" key="3">
    <source>
        <dbReference type="ARBA" id="ARBA00009692"/>
    </source>
</evidence>
<comment type="catalytic activity">
    <reaction evidence="1 11">
        <text>Release of the N-terminal residue from a tripeptide.</text>
        <dbReference type="EC" id="3.4.11.4"/>
    </reaction>
</comment>
<evidence type="ECO:0000256" key="10">
    <source>
        <dbReference type="ARBA" id="ARBA00023049"/>
    </source>
</evidence>
<comment type="cofactor">
    <cofactor evidence="11 13">
        <name>Zn(2+)</name>
        <dbReference type="ChEBI" id="CHEBI:29105"/>
    </cofactor>
    <text evidence="11 13">Binds 2 Zn(2+) ions per subunit.</text>
</comment>
<keyword evidence="16" id="KW-1185">Reference proteome</keyword>
<evidence type="ECO:0000256" key="7">
    <source>
        <dbReference type="ARBA" id="ARBA00022723"/>
    </source>
</evidence>
<dbReference type="InterPro" id="IPR002933">
    <property type="entry name" value="Peptidase_M20"/>
</dbReference>
<evidence type="ECO:0000256" key="12">
    <source>
        <dbReference type="PIRSR" id="PIRSR037215-1"/>
    </source>
</evidence>
<dbReference type="PANTHER" id="PTHR42994">
    <property type="entry name" value="PEPTIDASE T"/>
    <property type="match status" value="1"/>
</dbReference>
<dbReference type="InterPro" id="IPR001261">
    <property type="entry name" value="ArgE/DapE_CS"/>
</dbReference>
<evidence type="ECO:0000256" key="11">
    <source>
        <dbReference type="HAMAP-Rule" id="MF_00550"/>
    </source>
</evidence>
<dbReference type="CDD" id="cd03892">
    <property type="entry name" value="M20_peptT"/>
    <property type="match status" value="1"/>
</dbReference>
<evidence type="ECO:0000313" key="15">
    <source>
        <dbReference type="EMBL" id="NEZ47470.1"/>
    </source>
</evidence>
<keyword evidence="5 11" id="KW-0963">Cytoplasm</keyword>
<evidence type="ECO:0000256" key="5">
    <source>
        <dbReference type="ARBA" id="ARBA00022490"/>
    </source>
</evidence>
<evidence type="ECO:0000256" key="8">
    <source>
        <dbReference type="ARBA" id="ARBA00022801"/>
    </source>
</evidence>
<dbReference type="NCBIfam" id="TIGR01882">
    <property type="entry name" value="peptidase-T"/>
    <property type="match status" value="1"/>
</dbReference>
<dbReference type="PIRSF" id="PIRSF037215">
    <property type="entry name" value="Peptidase_M20B"/>
    <property type="match status" value="1"/>
</dbReference>
<dbReference type="GO" id="GO:0043171">
    <property type="term" value="P:peptide catabolic process"/>
    <property type="evidence" value="ECO:0007669"/>
    <property type="project" value="UniProtKB-UniRule"/>
</dbReference>
<feature type="active site" evidence="11 12">
    <location>
        <position position="80"/>
    </location>
</feature>
<evidence type="ECO:0000256" key="9">
    <source>
        <dbReference type="ARBA" id="ARBA00022833"/>
    </source>
</evidence>
<dbReference type="RefSeq" id="WP_163249480.1">
    <property type="nucleotide sequence ID" value="NZ_SXDP01000008.1"/>
</dbReference>
<dbReference type="InterPro" id="IPR011650">
    <property type="entry name" value="Peptidase_M20_dimer"/>
</dbReference>
<dbReference type="PROSITE" id="PS00758">
    <property type="entry name" value="ARGE_DAPE_CPG2_1"/>
    <property type="match status" value="1"/>
</dbReference>
<dbReference type="HAMAP" id="MF_00550">
    <property type="entry name" value="Aminopeptidase_M20"/>
    <property type="match status" value="1"/>
</dbReference>
<comment type="caution">
    <text evidence="15">The sequence shown here is derived from an EMBL/GenBank/DDBJ whole genome shotgun (WGS) entry which is preliminary data.</text>
</comment>
<dbReference type="AlphaFoldDB" id="A0A6M0RCN1"/>
<dbReference type="SUPFAM" id="SSF53187">
    <property type="entry name" value="Zn-dependent exopeptidases"/>
    <property type="match status" value="1"/>
</dbReference>
<feature type="binding site" evidence="11 13">
    <location>
        <position position="198"/>
    </location>
    <ligand>
        <name>Zn(2+)</name>
        <dbReference type="ChEBI" id="CHEBI:29105"/>
        <label>1</label>
    </ligand>
</feature>
<evidence type="ECO:0000256" key="6">
    <source>
        <dbReference type="ARBA" id="ARBA00022670"/>
    </source>
</evidence>
<reference evidence="15 16" key="1">
    <citation type="submission" date="2019-04" db="EMBL/GenBank/DDBJ databases">
        <title>Genome sequencing of Clostridium botulinum Groups I-IV and Clostridium butyricum.</title>
        <authorList>
            <person name="Brunt J."/>
            <person name="Van Vliet A.H.M."/>
            <person name="Stringer S.C."/>
            <person name="Carter A.T."/>
            <person name="Peck M.W."/>
        </authorList>
    </citation>
    <scope>NUCLEOTIDE SEQUENCE [LARGE SCALE GENOMIC DNA]</scope>
    <source>
        <strain evidence="15 16">IFR 18/094</strain>
    </source>
</reference>
<evidence type="ECO:0000259" key="14">
    <source>
        <dbReference type="Pfam" id="PF07687"/>
    </source>
</evidence>
<dbReference type="FunFam" id="3.30.70.360:FF:000002">
    <property type="entry name" value="Peptidase T"/>
    <property type="match status" value="1"/>
</dbReference>
<protein>
    <recommendedName>
        <fullName evidence="11">Peptidase T</fullName>
        <ecNumber evidence="11">3.4.11.4</ecNumber>
    </recommendedName>
    <alternativeName>
        <fullName evidence="11">Aminotripeptidase</fullName>
        <shortName evidence="11">Tripeptidase</shortName>
    </alternativeName>
    <alternativeName>
        <fullName evidence="11">Tripeptide aminopeptidase</fullName>
    </alternativeName>
</protein>
<dbReference type="NCBIfam" id="NF003976">
    <property type="entry name" value="PRK05469.1"/>
    <property type="match status" value="1"/>
</dbReference>
<feature type="binding site" evidence="11 13">
    <location>
        <position position="380"/>
    </location>
    <ligand>
        <name>Zn(2+)</name>
        <dbReference type="ChEBI" id="CHEBI:29105"/>
        <label>2</label>
    </ligand>
</feature>
<keyword evidence="4 11" id="KW-0031">Aminopeptidase</keyword>
<dbReference type="PANTHER" id="PTHR42994:SF1">
    <property type="entry name" value="PEPTIDASE T"/>
    <property type="match status" value="1"/>
</dbReference>
<dbReference type="Proteomes" id="UP000473885">
    <property type="component" value="Unassembled WGS sequence"/>
</dbReference>
<feature type="binding site" evidence="11 13">
    <location>
        <position position="176"/>
    </location>
    <ligand>
        <name>Zn(2+)</name>
        <dbReference type="ChEBI" id="CHEBI:29105"/>
        <label>2</label>
    </ligand>
</feature>
<dbReference type="Pfam" id="PF01546">
    <property type="entry name" value="Peptidase_M20"/>
    <property type="match status" value="1"/>
</dbReference>
<dbReference type="EC" id="3.4.11.4" evidence="11"/>
<evidence type="ECO:0000256" key="4">
    <source>
        <dbReference type="ARBA" id="ARBA00022438"/>
    </source>
</evidence>
<evidence type="ECO:0000256" key="1">
    <source>
        <dbReference type="ARBA" id="ARBA00000870"/>
    </source>
</evidence>
<dbReference type="Pfam" id="PF07687">
    <property type="entry name" value="M20_dimer"/>
    <property type="match status" value="1"/>
</dbReference>
<feature type="domain" description="Peptidase M20 dimerisation" evidence="14">
    <location>
        <begin position="207"/>
        <end position="307"/>
    </location>
</feature>
<dbReference type="GO" id="GO:0008237">
    <property type="term" value="F:metallopeptidase activity"/>
    <property type="evidence" value="ECO:0007669"/>
    <property type="project" value="UniProtKB-KW"/>
</dbReference>
<comment type="function">
    <text evidence="11">Cleaves the N-terminal amino acid of tripeptides.</text>
</comment>
<keyword evidence="6 11" id="KW-0645">Protease</keyword>
<comment type="subcellular location">
    <subcellularLocation>
        <location evidence="2 11">Cytoplasm</location>
    </subcellularLocation>
</comment>
<gene>
    <name evidence="11 15" type="primary">pepT</name>
    <name evidence="15" type="ORF">FDF74_09730</name>
</gene>
<sequence>MDKLLERFLGYVKINTQSSEEGNNTPSTKCQLDFGAKLVEELKAIGLKDCSIDEKGYVMATLEGNIDKDVDPIGFISHMDTSPEMCGEGVNPRIVKNYDGKDILLNEKENIKLTIKEYPEILNYKGKDLIVTDGTTLLGGDDKAGIAEIVTAMEYLINHPEIKHGTIKIGFTPDEEIGQGADYFNVEKFGAKVAYTVDGGVLGELNYENFNAARAKVSVKGINVHPGSAKNKMINSILVANKFMSMLPANETPATTEGYEGFYHLCSINGEIENTELNYIIRDFDRDKFEKRKEEMKSIVSQINELYNKEIVTVDIEDQYYNMKEKVEPVKHVVDIAYKAMKEEGIEPQVVPIRGGTDGARLSFMGLPTPNLFTGGHNFHGRFEYIPIESMEKAVKVILNIAKIYAE</sequence>
<accession>A0A6M0RCN1</accession>
<keyword evidence="7 11" id="KW-0479">Metal-binding</keyword>
<dbReference type="SUPFAM" id="SSF55031">
    <property type="entry name" value="Bacterial exopeptidase dimerisation domain"/>
    <property type="match status" value="1"/>
</dbReference>
<comment type="similarity">
    <text evidence="3 11">Belongs to the peptidase M20B family.</text>
</comment>
<dbReference type="Gene3D" id="3.40.630.10">
    <property type="entry name" value="Zn peptidases"/>
    <property type="match status" value="1"/>
</dbReference>
<organism evidence="15 16">
    <name type="scientific">Clostridium niameyense</name>
    <dbReference type="NCBI Taxonomy" id="1622073"/>
    <lineage>
        <taxon>Bacteria</taxon>
        <taxon>Bacillati</taxon>
        <taxon>Bacillota</taxon>
        <taxon>Clostridia</taxon>
        <taxon>Eubacteriales</taxon>
        <taxon>Clostridiaceae</taxon>
        <taxon>Clostridium</taxon>
    </lineage>
</organism>
<feature type="binding site" evidence="11 13">
    <location>
        <position position="78"/>
    </location>
    <ligand>
        <name>Zn(2+)</name>
        <dbReference type="ChEBI" id="CHEBI:29105"/>
        <label>1</label>
    </ligand>
</feature>
<dbReference type="InterPro" id="IPR010161">
    <property type="entry name" value="Peptidase_M20B"/>
</dbReference>
<keyword evidence="10 11" id="KW-0482">Metalloprotease</keyword>
<feature type="binding site" evidence="11 13">
    <location>
        <position position="141"/>
    </location>
    <ligand>
        <name>Zn(2+)</name>
        <dbReference type="ChEBI" id="CHEBI:29105"/>
        <label>2</label>
    </ligand>
</feature>
<evidence type="ECO:0000256" key="13">
    <source>
        <dbReference type="PIRSR" id="PIRSR037215-2"/>
    </source>
</evidence>
<proteinExistence type="inferred from homology"/>
<evidence type="ECO:0000313" key="16">
    <source>
        <dbReference type="Proteomes" id="UP000473885"/>
    </source>
</evidence>
<dbReference type="GO" id="GO:0008270">
    <property type="term" value="F:zinc ion binding"/>
    <property type="evidence" value="ECO:0007669"/>
    <property type="project" value="UniProtKB-UniRule"/>
</dbReference>
<dbReference type="GO" id="GO:0006508">
    <property type="term" value="P:proteolysis"/>
    <property type="evidence" value="ECO:0007669"/>
    <property type="project" value="UniProtKB-UniRule"/>
</dbReference>
<evidence type="ECO:0000256" key="2">
    <source>
        <dbReference type="ARBA" id="ARBA00004496"/>
    </source>
</evidence>
<dbReference type="Gene3D" id="3.30.70.360">
    <property type="match status" value="1"/>
</dbReference>
<dbReference type="NCBIfam" id="NF009920">
    <property type="entry name" value="PRK13381.1"/>
    <property type="match status" value="1"/>
</dbReference>
<dbReference type="EMBL" id="SXDP01000008">
    <property type="protein sequence ID" value="NEZ47470.1"/>
    <property type="molecule type" value="Genomic_DNA"/>
</dbReference>
<keyword evidence="9 11" id="KW-0862">Zinc</keyword>
<dbReference type="GO" id="GO:0005829">
    <property type="term" value="C:cytosol"/>
    <property type="evidence" value="ECO:0007669"/>
    <property type="project" value="TreeGrafter"/>
</dbReference>
<keyword evidence="8 11" id="KW-0378">Hydrolase</keyword>
<dbReference type="InterPro" id="IPR036264">
    <property type="entry name" value="Bact_exopeptidase_dim_dom"/>
</dbReference>
<feature type="active site" description="Proton acceptor" evidence="11 12">
    <location>
        <position position="175"/>
    </location>
</feature>
<dbReference type="GO" id="GO:0045148">
    <property type="term" value="F:tripeptide aminopeptidase activity"/>
    <property type="evidence" value="ECO:0007669"/>
    <property type="project" value="UniProtKB-UniRule"/>
</dbReference>
<name>A0A6M0RCN1_9CLOT</name>